<sequence length="54" mass="5556">VAKSPFAGSPPICLLPNFIPGVGDKMPYGEDARADLPCSAEPSVAPGADRMRVS</sequence>
<name>A0AAV0NRF9_9ROSI</name>
<comment type="caution">
    <text evidence="2">The sequence shown here is derived from an EMBL/GenBank/DDBJ whole genome shotgun (WGS) entry which is preliminary data.</text>
</comment>
<feature type="non-terminal residue" evidence="2">
    <location>
        <position position="1"/>
    </location>
</feature>
<evidence type="ECO:0000313" key="2">
    <source>
        <dbReference type="EMBL" id="CAI0461238.1"/>
    </source>
</evidence>
<gene>
    <name evidence="2" type="ORF">LITE_LOCUS34850</name>
</gene>
<keyword evidence="3" id="KW-1185">Reference proteome</keyword>
<feature type="region of interest" description="Disordered" evidence="1">
    <location>
        <begin position="33"/>
        <end position="54"/>
    </location>
</feature>
<reference evidence="2" key="1">
    <citation type="submission" date="2022-08" db="EMBL/GenBank/DDBJ databases">
        <authorList>
            <person name="Gutierrez-Valencia J."/>
        </authorList>
    </citation>
    <scope>NUCLEOTIDE SEQUENCE</scope>
</reference>
<accession>A0AAV0NRF9</accession>
<evidence type="ECO:0000256" key="1">
    <source>
        <dbReference type="SAM" id="MobiDB-lite"/>
    </source>
</evidence>
<dbReference type="EMBL" id="CAMGYJ010000008">
    <property type="protein sequence ID" value="CAI0461238.1"/>
    <property type="molecule type" value="Genomic_DNA"/>
</dbReference>
<dbReference type="AlphaFoldDB" id="A0AAV0NRF9"/>
<proteinExistence type="predicted"/>
<protein>
    <submittedName>
        <fullName evidence="2">Uncharacterized protein</fullName>
    </submittedName>
</protein>
<evidence type="ECO:0000313" key="3">
    <source>
        <dbReference type="Proteomes" id="UP001154282"/>
    </source>
</evidence>
<organism evidence="2 3">
    <name type="scientific">Linum tenue</name>
    <dbReference type="NCBI Taxonomy" id="586396"/>
    <lineage>
        <taxon>Eukaryota</taxon>
        <taxon>Viridiplantae</taxon>
        <taxon>Streptophyta</taxon>
        <taxon>Embryophyta</taxon>
        <taxon>Tracheophyta</taxon>
        <taxon>Spermatophyta</taxon>
        <taxon>Magnoliopsida</taxon>
        <taxon>eudicotyledons</taxon>
        <taxon>Gunneridae</taxon>
        <taxon>Pentapetalae</taxon>
        <taxon>rosids</taxon>
        <taxon>fabids</taxon>
        <taxon>Malpighiales</taxon>
        <taxon>Linaceae</taxon>
        <taxon>Linum</taxon>
    </lineage>
</organism>
<dbReference type="Proteomes" id="UP001154282">
    <property type="component" value="Unassembled WGS sequence"/>
</dbReference>